<dbReference type="InterPro" id="IPR006616">
    <property type="entry name" value="DM9_repeat"/>
</dbReference>
<dbReference type="GeneID" id="106122557"/>
<dbReference type="PANTHER" id="PTHR31649">
    <property type="entry name" value="AGAP009604-PA"/>
    <property type="match status" value="1"/>
</dbReference>
<dbReference type="SMART" id="SM00696">
    <property type="entry name" value="DM9"/>
    <property type="match status" value="2"/>
</dbReference>
<accession>I4DK80</accession>
<dbReference type="EMBL" id="AK401698">
    <property type="protein sequence ID" value="BAM18320.1"/>
    <property type="molecule type" value="mRNA"/>
</dbReference>
<organism evidence="1">
    <name type="scientific">Papilio xuthus</name>
    <name type="common">Asian swallowtail butterfly</name>
    <dbReference type="NCBI Taxonomy" id="66420"/>
    <lineage>
        <taxon>Eukaryota</taxon>
        <taxon>Metazoa</taxon>
        <taxon>Ecdysozoa</taxon>
        <taxon>Arthropoda</taxon>
        <taxon>Hexapoda</taxon>
        <taxon>Insecta</taxon>
        <taxon>Pterygota</taxon>
        <taxon>Neoptera</taxon>
        <taxon>Endopterygota</taxon>
        <taxon>Lepidoptera</taxon>
        <taxon>Glossata</taxon>
        <taxon>Ditrysia</taxon>
        <taxon>Papilionoidea</taxon>
        <taxon>Papilionidae</taxon>
        <taxon>Papilioninae</taxon>
        <taxon>Papilio</taxon>
    </lineage>
</organism>
<dbReference type="Pfam" id="PF11901">
    <property type="entry name" value="DM9"/>
    <property type="match status" value="1"/>
</dbReference>
<sequence length="246" mass="26925">MATILNTHHHKIPFIHNYITQPMLLLQFRGIQEIHTMDIQHPVNLIQMSLGLNPYQPAPIQPTSVPAAMSYPNVMPTAPHYPGQPSVAPTQPYVGGGSPVEWIPTTPRDAASLSNKAIIAGYEGYDRSPLWVIRARYEGDLIPGKLAIKHHAAYVPWGGNENAVQNIEVCCAPPERVRWVECRDGVIPPNAVVGGNTSSGEPLYVGRAKEQGSLTPGKVHPSHKGMYISFAGKEIAHKIYEILCHA</sequence>
<dbReference type="AlphaFoldDB" id="I4DK80"/>
<protein>
    <submittedName>
        <fullName evidence="1">Similar to CG10527</fullName>
    </submittedName>
</protein>
<reference evidence="1" key="1">
    <citation type="journal article" date="2012" name="BMC Biol.">
        <title>Comprehensive microarray-based analysis for stage-specific larval camouflage pattern-associated genes in the swallowtail butterfly, Papilio xuthus.</title>
        <authorList>
            <person name="Futahashi R."/>
            <person name="Shirataki H."/>
            <person name="Narita T."/>
            <person name="Mita K."/>
            <person name="Fujiwara H."/>
        </authorList>
    </citation>
    <scope>NUCLEOTIDE SEQUENCE</scope>
    <source>
        <tissue evidence="1">Epidermis</tissue>
    </source>
</reference>
<dbReference type="PANTHER" id="PTHR31649:SF1">
    <property type="entry name" value="FARNESOIC ACID O-METHYL TRANSFERASE DOMAIN-CONTAINING PROTEIN"/>
    <property type="match status" value="1"/>
</dbReference>
<evidence type="ECO:0000313" key="1">
    <source>
        <dbReference type="EMBL" id="BAM18320.1"/>
    </source>
</evidence>
<proteinExistence type="evidence at transcript level"/>
<name>I4DK80_PAPXU</name>
<dbReference type="OrthoDB" id="2142040at2759"/>
<dbReference type="RefSeq" id="NP_001298957.1">
    <property type="nucleotide sequence ID" value="NM_001312028.1"/>
</dbReference>